<gene>
    <name evidence="6" type="ORF">PBRA_008474</name>
    <name evidence="7" type="ORF">PLBR_LOCUS6650</name>
</gene>
<accession>A0A0G4J0Z8</accession>
<keyword evidence="3 5" id="KW-1133">Transmembrane helix</keyword>
<geneLocation type="mitochondrion" evidence="7"/>
<feature type="transmembrane region" description="Helical" evidence="5">
    <location>
        <begin position="45"/>
        <end position="68"/>
    </location>
</feature>
<dbReference type="STRING" id="37360.A0A0G4J0Z8"/>
<dbReference type="GO" id="GO:0015179">
    <property type="term" value="F:L-amino acid transmembrane transporter activity"/>
    <property type="evidence" value="ECO:0007669"/>
    <property type="project" value="TreeGrafter"/>
</dbReference>
<proteinExistence type="predicted"/>
<feature type="transmembrane region" description="Helical" evidence="5">
    <location>
        <begin position="121"/>
        <end position="151"/>
    </location>
</feature>
<dbReference type="Proteomes" id="UP000290189">
    <property type="component" value="Unassembled WGS sequence"/>
</dbReference>
<evidence type="ECO:0000313" key="9">
    <source>
        <dbReference type="Proteomes" id="UP000290189"/>
    </source>
</evidence>
<dbReference type="PIRSF" id="PIRSF006060">
    <property type="entry name" value="AA_transporter"/>
    <property type="match status" value="1"/>
</dbReference>
<sequence length="507" mass="52980">MAIQSGTKNAPALEHASASNTISSVVVDNGGAPDKTAGAAPKTVGLVDGIVFVLSCTVGSGLFFAPGVSAHALGDPCASLLSWLVAGVLSLAGAWCYAELGTTFVSAGAESHYFKKAFGPATSFCFTWSTFLIAGSSACCAIAIVMGQYVIAIFTDATSPLSTQFIATGVLAFLAIVNMINPSYVLMLNRFNVVCKVLAVAIVIVGAIIAAAMGATPANAFMGQSCFGPQTEWASFGKGMVFALFAFSGWNYLNPLTAEMKDPQRDVPRVYTIGMLTTITLALGVNVAFFVVLPFDQLTNKLAGPFAEVVDPASGILKPILCLMISFCCLGSCNGIMMGSSRIIAAAGENGDIPACFSWKTKRHGTPYVALIAFAVYTSVMAFAMDLDDTVDFYTVGQWTFFVLIGISIYVLRRKFPDVRRPFKVIGYPVVPAVFVAVSAYAVGVTFVPGGSKVPVVALVGVAIMAAGFGVYYVRRMHRPAKVADDASTAGDKVQVELATPAAAVEG</sequence>
<evidence type="ECO:0000256" key="2">
    <source>
        <dbReference type="ARBA" id="ARBA00022692"/>
    </source>
</evidence>
<evidence type="ECO:0000256" key="4">
    <source>
        <dbReference type="ARBA" id="ARBA00023136"/>
    </source>
</evidence>
<dbReference type="PANTHER" id="PTHR11785:SF512">
    <property type="entry name" value="SOBREMESA, ISOFORM B"/>
    <property type="match status" value="1"/>
</dbReference>
<feature type="transmembrane region" description="Helical" evidence="5">
    <location>
        <begin position="193"/>
        <end position="213"/>
    </location>
</feature>
<feature type="transmembrane region" description="Helical" evidence="5">
    <location>
        <begin position="163"/>
        <end position="181"/>
    </location>
</feature>
<dbReference type="GO" id="GO:0016020">
    <property type="term" value="C:membrane"/>
    <property type="evidence" value="ECO:0007669"/>
    <property type="project" value="UniProtKB-SubCell"/>
</dbReference>
<dbReference type="Proteomes" id="UP000039324">
    <property type="component" value="Unassembled WGS sequence"/>
</dbReference>
<evidence type="ECO:0000313" key="6">
    <source>
        <dbReference type="EMBL" id="CEP01162.1"/>
    </source>
</evidence>
<name>A0A0G4J0Z8_PLABS</name>
<keyword evidence="2 5" id="KW-0812">Transmembrane</keyword>
<evidence type="ECO:0008006" key="10">
    <source>
        <dbReference type="Google" id="ProtNLM"/>
    </source>
</evidence>
<feature type="transmembrane region" description="Helical" evidence="5">
    <location>
        <begin position="368"/>
        <end position="387"/>
    </location>
</feature>
<feature type="transmembrane region" description="Helical" evidence="5">
    <location>
        <begin position="273"/>
        <end position="295"/>
    </location>
</feature>
<dbReference type="OMA" id="PHWVWVL"/>
<evidence type="ECO:0000256" key="1">
    <source>
        <dbReference type="ARBA" id="ARBA00004141"/>
    </source>
</evidence>
<dbReference type="AlphaFoldDB" id="A0A0G4J0Z8"/>
<dbReference type="OrthoDB" id="5982228at2759"/>
<reference evidence="6 8" key="1">
    <citation type="submission" date="2015-02" db="EMBL/GenBank/DDBJ databases">
        <authorList>
            <person name="Chooi Y.-H."/>
        </authorList>
    </citation>
    <scope>NUCLEOTIDE SEQUENCE [LARGE SCALE GENOMIC DNA]</scope>
    <source>
        <strain evidence="6">E3</strain>
    </source>
</reference>
<dbReference type="InterPro" id="IPR050598">
    <property type="entry name" value="AminoAcid_Transporter"/>
</dbReference>
<dbReference type="EMBL" id="CDSF01000110">
    <property type="protein sequence ID" value="CEP01162.1"/>
    <property type="molecule type" value="Genomic_DNA"/>
</dbReference>
<feature type="transmembrane region" description="Helical" evidence="5">
    <location>
        <begin position="393"/>
        <end position="413"/>
    </location>
</feature>
<feature type="transmembrane region" description="Helical" evidence="5">
    <location>
        <begin position="80"/>
        <end position="100"/>
    </location>
</feature>
<evidence type="ECO:0000256" key="3">
    <source>
        <dbReference type="ARBA" id="ARBA00022989"/>
    </source>
</evidence>
<feature type="transmembrane region" description="Helical" evidence="5">
    <location>
        <begin position="425"/>
        <end position="448"/>
    </location>
</feature>
<keyword evidence="8" id="KW-1185">Reference proteome</keyword>
<feature type="transmembrane region" description="Helical" evidence="5">
    <location>
        <begin position="233"/>
        <end position="253"/>
    </location>
</feature>
<keyword evidence="4 5" id="KW-0472">Membrane</keyword>
<feature type="transmembrane region" description="Helical" evidence="5">
    <location>
        <begin position="315"/>
        <end position="333"/>
    </location>
</feature>
<protein>
    <recommendedName>
        <fullName evidence="10">Amino acid permease/ SLC12A domain-containing protein</fullName>
    </recommendedName>
</protein>
<dbReference type="Pfam" id="PF13520">
    <property type="entry name" value="AA_permease_2"/>
    <property type="match status" value="1"/>
</dbReference>
<reference evidence="7 9" key="2">
    <citation type="submission" date="2018-03" db="EMBL/GenBank/DDBJ databases">
        <authorList>
            <person name="Fogelqvist J."/>
        </authorList>
    </citation>
    <scope>NUCLEOTIDE SEQUENCE [LARGE SCALE GENOMIC DNA]</scope>
</reference>
<dbReference type="Gene3D" id="1.20.1740.10">
    <property type="entry name" value="Amino acid/polyamine transporter I"/>
    <property type="match status" value="1"/>
</dbReference>
<evidence type="ECO:0000313" key="7">
    <source>
        <dbReference type="EMBL" id="SPQ99435.1"/>
    </source>
</evidence>
<evidence type="ECO:0000256" key="5">
    <source>
        <dbReference type="SAM" id="Phobius"/>
    </source>
</evidence>
<dbReference type="PANTHER" id="PTHR11785">
    <property type="entry name" value="AMINO ACID TRANSPORTER"/>
    <property type="match status" value="1"/>
</dbReference>
<feature type="transmembrane region" description="Helical" evidence="5">
    <location>
        <begin position="454"/>
        <end position="474"/>
    </location>
</feature>
<evidence type="ECO:0000313" key="8">
    <source>
        <dbReference type="Proteomes" id="UP000039324"/>
    </source>
</evidence>
<comment type="subcellular location">
    <subcellularLocation>
        <location evidence="1">Membrane</location>
        <topology evidence="1">Multi-pass membrane protein</topology>
    </subcellularLocation>
</comment>
<dbReference type="InterPro" id="IPR002293">
    <property type="entry name" value="AA/rel_permease1"/>
</dbReference>
<dbReference type="EMBL" id="OVEO01000012">
    <property type="protein sequence ID" value="SPQ99435.1"/>
    <property type="molecule type" value="Genomic_DNA"/>
</dbReference>
<keyword evidence="7" id="KW-0496">Mitochondrion</keyword>
<organism evidence="6 8">
    <name type="scientific">Plasmodiophora brassicae</name>
    <name type="common">Clubroot disease agent</name>
    <dbReference type="NCBI Taxonomy" id="37360"/>
    <lineage>
        <taxon>Eukaryota</taxon>
        <taxon>Sar</taxon>
        <taxon>Rhizaria</taxon>
        <taxon>Endomyxa</taxon>
        <taxon>Phytomyxea</taxon>
        <taxon>Plasmodiophorida</taxon>
        <taxon>Plasmodiophoridae</taxon>
        <taxon>Plasmodiophora</taxon>
    </lineage>
</organism>